<dbReference type="Gene3D" id="1.10.260.40">
    <property type="entry name" value="lambda repressor-like DNA-binding domains"/>
    <property type="match status" value="1"/>
</dbReference>
<dbReference type="CDD" id="cd00093">
    <property type="entry name" value="HTH_XRE"/>
    <property type="match status" value="1"/>
</dbReference>
<dbReference type="InterPro" id="IPR001387">
    <property type="entry name" value="Cro/C1-type_HTH"/>
</dbReference>
<dbReference type="EMBL" id="BSFQ01000022">
    <property type="protein sequence ID" value="GLL13489.1"/>
    <property type="molecule type" value="Genomic_DNA"/>
</dbReference>
<gene>
    <name evidence="1" type="ORF">GCM10017577_46330</name>
</gene>
<protein>
    <recommendedName>
        <fullName evidence="3">Helix-turn-helix protein</fullName>
    </recommendedName>
</protein>
<dbReference type="GO" id="GO:0003677">
    <property type="term" value="F:DNA binding"/>
    <property type="evidence" value="ECO:0007669"/>
    <property type="project" value="InterPro"/>
</dbReference>
<organism evidence="1 2">
    <name type="scientific">Pseudonocardia halophobica</name>
    <dbReference type="NCBI Taxonomy" id="29401"/>
    <lineage>
        <taxon>Bacteria</taxon>
        <taxon>Bacillati</taxon>
        <taxon>Actinomycetota</taxon>
        <taxon>Actinomycetes</taxon>
        <taxon>Pseudonocardiales</taxon>
        <taxon>Pseudonocardiaceae</taxon>
        <taxon>Pseudonocardia</taxon>
    </lineage>
</organism>
<dbReference type="RefSeq" id="WP_156067669.1">
    <property type="nucleotide sequence ID" value="NZ_BAAAUZ010000007.1"/>
</dbReference>
<name>A0A9W6L764_9PSEU</name>
<evidence type="ECO:0008006" key="3">
    <source>
        <dbReference type="Google" id="ProtNLM"/>
    </source>
</evidence>
<proteinExistence type="predicted"/>
<dbReference type="Proteomes" id="UP001143463">
    <property type="component" value="Unassembled WGS sequence"/>
</dbReference>
<keyword evidence="2" id="KW-1185">Reference proteome</keyword>
<dbReference type="SUPFAM" id="SSF47413">
    <property type="entry name" value="lambda repressor-like DNA-binding domains"/>
    <property type="match status" value="1"/>
</dbReference>
<reference evidence="1" key="2">
    <citation type="submission" date="2023-01" db="EMBL/GenBank/DDBJ databases">
        <authorList>
            <person name="Sun Q."/>
            <person name="Evtushenko L."/>
        </authorList>
    </citation>
    <scope>NUCLEOTIDE SEQUENCE</scope>
    <source>
        <strain evidence="1">VKM Ac-1069</strain>
    </source>
</reference>
<accession>A0A9W6L764</accession>
<evidence type="ECO:0000313" key="1">
    <source>
        <dbReference type="EMBL" id="GLL13489.1"/>
    </source>
</evidence>
<reference evidence="1" key="1">
    <citation type="journal article" date="2014" name="Int. J. Syst. Evol. Microbiol.">
        <title>Complete genome sequence of Corynebacterium casei LMG S-19264T (=DSM 44701T), isolated from a smear-ripened cheese.</title>
        <authorList>
            <consortium name="US DOE Joint Genome Institute (JGI-PGF)"/>
            <person name="Walter F."/>
            <person name="Albersmeier A."/>
            <person name="Kalinowski J."/>
            <person name="Ruckert C."/>
        </authorList>
    </citation>
    <scope>NUCLEOTIDE SEQUENCE</scope>
    <source>
        <strain evidence="1">VKM Ac-1069</strain>
    </source>
</reference>
<dbReference type="InterPro" id="IPR010982">
    <property type="entry name" value="Lambda_DNA-bd_dom_sf"/>
</dbReference>
<dbReference type="AlphaFoldDB" id="A0A9W6L764"/>
<comment type="caution">
    <text evidence="1">The sequence shown here is derived from an EMBL/GenBank/DDBJ whole genome shotgun (WGS) entry which is preliminary data.</text>
</comment>
<evidence type="ECO:0000313" key="2">
    <source>
        <dbReference type="Proteomes" id="UP001143463"/>
    </source>
</evidence>
<sequence>MDDSHRRRALGDAVIRRRRQLGYSQEDLVKHGGPSHQTIRTIEQGRPDAAFRPSTLAKLDTSLHWRPGTVQAILDGTATQARLSEVVVYNSGQDSATMTESATVTEIPAAEADLGGLEVVASWPSDSPFVRDHPIKLRGRNPDPQQQLKDTTEAVGAALFQYLLGAGDAPRVAQARRLVNEAWNLLLAENDDPGGDLT</sequence>